<keyword evidence="2" id="KW-1185">Reference proteome</keyword>
<protein>
    <submittedName>
        <fullName evidence="1">Uncharacterized protein</fullName>
    </submittedName>
</protein>
<name>A0ABS4WJ24_9MICC</name>
<dbReference type="EMBL" id="JAGIOE010000001">
    <property type="protein sequence ID" value="MBP2376031.1"/>
    <property type="molecule type" value="Genomic_DNA"/>
</dbReference>
<organism evidence="1 2">
    <name type="scientific">Paeniglutamicibacter psychrophenolicus</name>
    <dbReference type="NCBI Taxonomy" id="257454"/>
    <lineage>
        <taxon>Bacteria</taxon>
        <taxon>Bacillati</taxon>
        <taxon>Actinomycetota</taxon>
        <taxon>Actinomycetes</taxon>
        <taxon>Micrococcales</taxon>
        <taxon>Micrococcaceae</taxon>
        <taxon>Paeniglutamicibacter</taxon>
    </lineage>
</organism>
<dbReference type="RefSeq" id="WP_209910454.1">
    <property type="nucleotide sequence ID" value="NZ_BAAAMI010000023.1"/>
</dbReference>
<evidence type="ECO:0000313" key="1">
    <source>
        <dbReference type="EMBL" id="MBP2376031.1"/>
    </source>
</evidence>
<proteinExistence type="predicted"/>
<gene>
    <name evidence="1" type="ORF">JOF46_003943</name>
</gene>
<accession>A0ABS4WJ24</accession>
<comment type="caution">
    <text evidence="1">The sequence shown here is derived from an EMBL/GenBank/DDBJ whole genome shotgun (WGS) entry which is preliminary data.</text>
</comment>
<sequence length="166" mass="16408">MAVPSLGTVPESTGAFFTDFGNVVTLGLVLAGTSSLGDSIAEPGAEVLGAFEDLGALVEDAGGWDEGSFSVAAIDAEALSLPGTVTLGLAESVGPAALLDALGLGCTPACVAAGVRAATLNANEAPTSTTMTASAQASHFLFCIIPHQCDWPHSVCHGPKPNVPCG</sequence>
<reference evidence="1 2" key="1">
    <citation type="submission" date="2021-03" db="EMBL/GenBank/DDBJ databases">
        <title>Sequencing the genomes of 1000 actinobacteria strains.</title>
        <authorList>
            <person name="Klenk H.-P."/>
        </authorList>
    </citation>
    <scope>NUCLEOTIDE SEQUENCE [LARGE SCALE GENOMIC DNA]</scope>
    <source>
        <strain evidence="1 2">DSM 15454</strain>
    </source>
</reference>
<evidence type="ECO:0000313" key="2">
    <source>
        <dbReference type="Proteomes" id="UP000766570"/>
    </source>
</evidence>
<dbReference type="Proteomes" id="UP000766570">
    <property type="component" value="Unassembled WGS sequence"/>
</dbReference>